<keyword evidence="2" id="KW-1185">Reference proteome</keyword>
<name>A0ABD5PHY3_9EURY</name>
<accession>A0ABD5PHY3</accession>
<dbReference type="RefSeq" id="WP_267623237.1">
    <property type="nucleotide sequence ID" value="NZ_JAODIW010000008.1"/>
</dbReference>
<evidence type="ECO:0000313" key="2">
    <source>
        <dbReference type="Proteomes" id="UP001595921"/>
    </source>
</evidence>
<sequence length="78" mass="9037">MSWVEADADGVVEWERSDGYATIRLRERHDGSWAVRLDRLFQAPEGQLYRRETAPTETAARAVVERWQTEFDVEEPAA</sequence>
<dbReference type="InterPro" id="IPR055965">
    <property type="entry name" value="DUF7543"/>
</dbReference>
<dbReference type="Pfam" id="PF24399">
    <property type="entry name" value="DUF7543"/>
    <property type="match status" value="1"/>
</dbReference>
<dbReference type="EMBL" id="JBHSDS010000010">
    <property type="protein sequence ID" value="MFC4360066.1"/>
    <property type="molecule type" value="Genomic_DNA"/>
</dbReference>
<proteinExistence type="predicted"/>
<dbReference type="Proteomes" id="UP001595921">
    <property type="component" value="Unassembled WGS sequence"/>
</dbReference>
<dbReference type="AlphaFoldDB" id="A0ABD5PHY3"/>
<evidence type="ECO:0000313" key="1">
    <source>
        <dbReference type="EMBL" id="MFC4360066.1"/>
    </source>
</evidence>
<gene>
    <name evidence="1" type="ORF">ACFO0N_19120</name>
</gene>
<comment type="caution">
    <text evidence="1">The sequence shown here is derived from an EMBL/GenBank/DDBJ whole genome shotgun (WGS) entry which is preliminary data.</text>
</comment>
<organism evidence="1 2">
    <name type="scientific">Halobium salinum</name>
    <dbReference type="NCBI Taxonomy" id="1364940"/>
    <lineage>
        <taxon>Archaea</taxon>
        <taxon>Methanobacteriati</taxon>
        <taxon>Methanobacteriota</taxon>
        <taxon>Stenosarchaea group</taxon>
        <taxon>Halobacteria</taxon>
        <taxon>Halobacteriales</taxon>
        <taxon>Haloferacaceae</taxon>
        <taxon>Halobium</taxon>
    </lineage>
</organism>
<protein>
    <recommendedName>
        <fullName evidence="3">DUF1508 domain-containing protein</fullName>
    </recommendedName>
</protein>
<evidence type="ECO:0008006" key="3">
    <source>
        <dbReference type="Google" id="ProtNLM"/>
    </source>
</evidence>
<reference evidence="1 2" key="1">
    <citation type="journal article" date="2019" name="Int. J. Syst. Evol. Microbiol.">
        <title>The Global Catalogue of Microorganisms (GCM) 10K type strain sequencing project: providing services to taxonomists for standard genome sequencing and annotation.</title>
        <authorList>
            <consortium name="The Broad Institute Genomics Platform"/>
            <consortium name="The Broad Institute Genome Sequencing Center for Infectious Disease"/>
            <person name="Wu L."/>
            <person name="Ma J."/>
        </authorList>
    </citation>
    <scope>NUCLEOTIDE SEQUENCE [LARGE SCALE GENOMIC DNA]</scope>
    <source>
        <strain evidence="1 2">CGMCC 1.12553</strain>
    </source>
</reference>